<dbReference type="GO" id="GO:0004803">
    <property type="term" value="F:transposase activity"/>
    <property type="evidence" value="ECO:0007669"/>
    <property type="project" value="InterPro"/>
</dbReference>
<dbReference type="GO" id="GO:0006313">
    <property type="term" value="P:DNA transposition"/>
    <property type="evidence" value="ECO:0007669"/>
    <property type="project" value="InterPro"/>
</dbReference>
<protein>
    <recommendedName>
        <fullName evidence="1">Tn3 transposase DDE domain-containing protein</fullName>
    </recommendedName>
</protein>
<dbReference type="InterPro" id="IPR002513">
    <property type="entry name" value="Tn3_Tnp_DDE_dom"/>
</dbReference>
<gene>
    <name evidence="2" type="ORF">SBF1_5620001</name>
</gene>
<name>A0A2U3LK40_9FIRM</name>
<feature type="domain" description="Tn3 transposase DDE" evidence="1">
    <location>
        <begin position="2"/>
        <end position="48"/>
    </location>
</feature>
<evidence type="ECO:0000313" key="3">
    <source>
        <dbReference type="Proteomes" id="UP000238916"/>
    </source>
</evidence>
<dbReference type="EMBL" id="OMOF01000515">
    <property type="protein sequence ID" value="SPF52214.1"/>
    <property type="molecule type" value="Genomic_DNA"/>
</dbReference>
<reference evidence="3" key="1">
    <citation type="submission" date="2018-02" db="EMBL/GenBank/DDBJ databases">
        <authorList>
            <person name="Hausmann B."/>
        </authorList>
    </citation>
    <scope>NUCLEOTIDE SEQUENCE [LARGE SCALE GENOMIC DNA]</scope>
    <source>
        <strain evidence="3">Peat soil MAG SbF1</strain>
    </source>
</reference>
<proteinExistence type="predicted"/>
<sequence>MNAIILWNTRYTELALDTLRGGGKSVDEADIQRLSPLGHQHINIVGHYSFILPEKLAGGRLRSLGPQP</sequence>
<evidence type="ECO:0000313" key="2">
    <source>
        <dbReference type="EMBL" id="SPF52214.1"/>
    </source>
</evidence>
<dbReference type="Pfam" id="PF01526">
    <property type="entry name" value="DDE_Tnp_Tn3"/>
    <property type="match status" value="1"/>
</dbReference>
<accession>A0A2U3LK40</accession>
<evidence type="ECO:0000259" key="1">
    <source>
        <dbReference type="Pfam" id="PF01526"/>
    </source>
</evidence>
<dbReference type="AlphaFoldDB" id="A0A2U3LK40"/>
<dbReference type="Proteomes" id="UP000238916">
    <property type="component" value="Unassembled WGS sequence"/>
</dbReference>
<organism evidence="2 3">
    <name type="scientific">Candidatus Desulfosporosinus infrequens</name>
    <dbReference type="NCBI Taxonomy" id="2043169"/>
    <lineage>
        <taxon>Bacteria</taxon>
        <taxon>Bacillati</taxon>
        <taxon>Bacillota</taxon>
        <taxon>Clostridia</taxon>
        <taxon>Eubacteriales</taxon>
        <taxon>Desulfitobacteriaceae</taxon>
        <taxon>Desulfosporosinus</taxon>
    </lineage>
</organism>